<organism evidence="1 2">
    <name type="scientific">Goodfellowiella coeruleoviolacea</name>
    <dbReference type="NCBI Taxonomy" id="334858"/>
    <lineage>
        <taxon>Bacteria</taxon>
        <taxon>Bacillati</taxon>
        <taxon>Actinomycetota</taxon>
        <taxon>Actinomycetes</taxon>
        <taxon>Pseudonocardiales</taxon>
        <taxon>Pseudonocardiaceae</taxon>
        <taxon>Goodfellowiella</taxon>
    </lineage>
</organism>
<dbReference type="Proteomes" id="UP001206128">
    <property type="component" value="Unassembled WGS sequence"/>
</dbReference>
<comment type="caution">
    <text evidence="1">The sequence shown here is derived from an EMBL/GenBank/DDBJ whole genome shotgun (WGS) entry which is preliminary data.</text>
</comment>
<evidence type="ECO:0000313" key="1">
    <source>
        <dbReference type="EMBL" id="MCP2166387.1"/>
    </source>
</evidence>
<dbReference type="EMBL" id="JAMTCK010000007">
    <property type="protein sequence ID" value="MCP2166387.1"/>
    <property type="molecule type" value="Genomic_DNA"/>
</dbReference>
<evidence type="ECO:0000313" key="2">
    <source>
        <dbReference type="Proteomes" id="UP001206128"/>
    </source>
</evidence>
<dbReference type="AlphaFoldDB" id="A0AAE3KH20"/>
<protein>
    <submittedName>
        <fullName evidence="1">Uncharacterized protein</fullName>
    </submittedName>
</protein>
<dbReference type="RefSeq" id="WP_253772214.1">
    <property type="nucleotide sequence ID" value="NZ_JAMTCK010000007.1"/>
</dbReference>
<accession>A0AAE3KH20</accession>
<proteinExistence type="predicted"/>
<name>A0AAE3KH20_9PSEU</name>
<keyword evidence="2" id="KW-1185">Reference proteome</keyword>
<gene>
    <name evidence="1" type="ORF">LX83_003255</name>
</gene>
<reference evidence="1" key="1">
    <citation type="submission" date="2022-06" db="EMBL/GenBank/DDBJ databases">
        <title>Genomic Encyclopedia of Archaeal and Bacterial Type Strains, Phase II (KMG-II): from individual species to whole genera.</title>
        <authorList>
            <person name="Goeker M."/>
        </authorList>
    </citation>
    <scope>NUCLEOTIDE SEQUENCE</scope>
    <source>
        <strain evidence="1">DSM 43935</strain>
    </source>
</reference>
<sequence length="53" mass="5835">MSLKKIVTIAVVALLLFVLIRDPEQAAGAVQQVLLWLRQGAEAVLTFVRQLFG</sequence>